<gene>
    <name evidence="2" type="ORF">HaLaN_26324</name>
</gene>
<comment type="caution">
    <text evidence="2">The sequence shown here is derived from an EMBL/GenBank/DDBJ whole genome shotgun (WGS) entry which is preliminary data.</text>
</comment>
<dbReference type="Proteomes" id="UP000485058">
    <property type="component" value="Unassembled WGS sequence"/>
</dbReference>
<organism evidence="2 3">
    <name type="scientific">Haematococcus lacustris</name>
    <name type="common">Green alga</name>
    <name type="synonym">Haematococcus pluvialis</name>
    <dbReference type="NCBI Taxonomy" id="44745"/>
    <lineage>
        <taxon>Eukaryota</taxon>
        <taxon>Viridiplantae</taxon>
        <taxon>Chlorophyta</taxon>
        <taxon>core chlorophytes</taxon>
        <taxon>Chlorophyceae</taxon>
        <taxon>CS clade</taxon>
        <taxon>Chlamydomonadales</taxon>
        <taxon>Haematococcaceae</taxon>
        <taxon>Haematococcus</taxon>
    </lineage>
</organism>
<evidence type="ECO:0000256" key="1">
    <source>
        <dbReference type="SAM" id="MobiDB-lite"/>
    </source>
</evidence>
<name>A0A6A0A5Z6_HAELA</name>
<dbReference type="AlphaFoldDB" id="A0A6A0A5Z6"/>
<protein>
    <submittedName>
        <fullName evidence="2">Uncharacterized protein</fullName>
    </submittedName>
</protein>
<evidence type="ECO:0000313" key="3">
    <source>
        <dbReference type="Proteomes" id="UP000485058"/>
    </source>
</evidence>
<sequence>MANITSGSRQPPLNLPACKNMQPIPSHEANAQLHFAPDGTAAGAGGKGPQGSTTRAGAAPAAASHPGPSLRQPACTGVRGRPGRASGAGPAASIYDFVMPPRQASGEIADRQLDIAGGPCS</sequence>
<evidence type="ECO:0000313" key="2">
    <source>
        <dbReference type="EMBL" id="GFH27930.1"/>
    </source>
</evidence>
<accession>A0A6A0A5Z6</accession>
<proteinExistence type="predicted"/>
<reference evidence="2 3" key="1">
    <citation type="submission" date="2020-02" db="EMBL/GenBank/DDBJ databases">
        <title>Draft genome sequence of Haematococcus lacustris strain NIES-144.</title>
        <authorList>
            <person name="Morimoto D."/>
            <person name="Nakagawa S."/>
            <person name="Yoshida T."/>
            <person name="Sawayama S."/>
        </authorList>
    </citation>
    <scope>NUCLEOTIDE SEQUENCE [LARGE SCALE GENOMIC DNA]</scope>
    <source>
        <strain evidence="2 3">NIES-144</strain>
    </source>
</reference>
<dbReference type="EMBL" id="BLLF01003675">
    <property type="protein sequence ID" value="GFH27930.1"/>
    <property type="molecule type" value="Genomic_DNA"/>
</dbReference>
<keyword evidence="3" id="KW-1185">Reference proteome</keyword>
<feature type="compositionally biased region" description="Polar residues" evidence="1">
    <location>
        <begin position="1"/>
        <end position="11"/>
    </location>
</feature>
<feature type="compositionally biased region" description="Low complexity" evidence="1">
    <location>
        <begin position="51"/>
        <end position="69"/>
    </location>
</feature>
<feature type="region of interest" description="Disordered" evidence="1">
    <location>
        <begin position="1"/>
        <end position="91"/>
    </location>
</feature>